<feature type="DNA-binding region" description="H-T-H motif" evidence="4">
    <location>
        <begin position="26"/>
        <end position="45"/>
    </location>
</feature>
<dbReference type="Gene3D" id="1.10.357.10">
    <property type="entry name" value="Tetracycline Repressor, domain 2"/>
    <property type="match status" value="1"/>
</dbReference>
<keyword evidence="2 4" id="KW-0238">DNA-binding</keyword>
<evidence type="ECO:0000313" key="6">
    <source>
        <dbReference type="EMBL" id="MFC5154804.1"/>
    </source>
</evidence>
<dbReference type="PROSITE" id="PS50977">
    <property type="entry name" value="HTH_TETR_2"/>
    <property type="match status" value="1"/>
</dbReference>
<dbReference type="Pfam" id="PF16925">
    <property type="entry name" value="TetR_C_13"/>
    <property type="match status" value="1"/>
</dbReference>
<dbReference type="PRINTS" id="PR00455">
    <property type="entry name" value="HTHTETR"/>
</dbReference>
<reference evidence="7" key="1">
    <citation type="journal article" date="2019" name="Int. J. Syst. Evol. Microbiol.">
        <title>The Global Catalogue of Microorganisms (GCM) 10K type strain sequencing project: providing services to taxonomists for standard genome sequencing and annotation.</title>
        <authorList>
            <consortium name="The Broad Institute Genomics Platform"/>
            <consortium name="The Broad Institute Genome Sequencing Center for Infectious Disease"/>
            <person name="Wu L."/>
            <person name="Ma J."/>
        </authorList>
    </citation>
    <scope>NUCLEOTIDE SEQUENCE [LARGE SCALE GENOMIC DNA]</scope>
    <source>
        <strain evidence="7">PCU 266</strain>
    </source>
</reference>
<evidence type="ECO:0000256" key="1">
    <source>
        <dbReference type="ARBA" id="ARBA00023015"/>
    </source>
</evidence>
<dbReference type="InterPro" id="IPR011075">
    <property type="entry name" value="TetR_C"/>
</dbReference>
<protein>
    <submittedName>
        <fullName evidence="6">TetR/AcrR family transcriptional regulator</fullName>
    </submittedName>
</protein>
<evidence type="ECO:0000256" key="4">
    <source>
        <dbReference type="PROSITE-ProRule" id="PRU00335"/>
    </source>
</evidence>
<evidence type="ECO:0000256" key="2">
    <source>
        <dbReference type="ARBA" id="ARBA00023125"/>
    </source>
</evidence>
<dbReference type="InterPro" id="IPR036271">
    <property type="entry name" value="Tet_transcr_reg_TetR-rel_C_sf"/>
</dbReference>
<sequence length="179" mass="19545">MATHARERLIEAARELFFAEGIRAVGVERLLASSGIGRASFYRHFASKDELVVAVLEERDTLWRQWLEAEVQARGRAPLAVFDALEQDCEQGNFRGCAFSNAMTEFSDADGPVHRVATEHKRAVAAFIAGLLAEAGQRDCAALARKFVLLMDGATVTVVRERSAEPIRCARGIAAGLLS</sequence>
<gene>
    <name evidence="6" type="ORF">ACFPRH_23990</name>
</gene>
<dbReference type="SUPFAM" id="SSF46689">
    <property type="entry name" value="Homeodomain-like"/>
    <property type="match status" value="1"/>
</dbReference>
<comment type="caution">
    <text evidence="6">The sequence shown here is derived from an EMBL/GenBank/DDBJ whole genome shotgun (WGS) entry which is preliminary data.</text>
</comment>
<dbReference type="PANTHER" id="PTHR47506">
    <property type="entry name" value="TRANSCRIPTIONAL REGULATORY PROTEIN"/>
    <property type="match status" value="1"/>
</dbReference>
<keyword evidence="1" id="KW-0805">Transcription regulation</keyword>
<accession>A0ABW0AM08</accession>
<dbReference type="SUPFAM" id="SSF48498">
    <property type="entry name" value="Tetracyclin repressor-like, C-terminal domain"/>
    <property type="match status" value="1"/>
</dbReference>
<evidence type="ECO:0000259" key="5">
    <source>
        <dbReference type="PROSITE" id="PS50977"/>
    </source>
</evidence>
<dbReference type="RefSeq" id="WP_344482091.1">
    <property type="nucleotide sequence ID" value="NZ_BAAASB010000017.1"/>
</dbReference>
<dbReference type="PANTHER" id="PTHR47506:SF1">
    <property type="entry name" value="HTH-TYPE TRANSCRIPTIONAL REGULATOR YJDC"/>
    <property type="match status" value="1"/>
</dbReference>
<dbReference type="Pfam" id="PF00440">
    <property type="entry name" value="TetR_N"/>
    <property type="match status" value="1"/>
</dbReference>
<organism evidence="6 7">
    <name type="scientific">Streptomyces amakusaensis</name>
    <dbReference type="NCBI Taxonomy" id="67271"/>
    <lineage>
        <taxon>Bacteria</taxon>
        <taxon>Bacillati</taxon>
        <taxon>Actinomycetota</taxon>
        <taxon>Actinomycetes</taxon>
        <taxon>Kitasatosporales</taxon>
        <taxon>Streptomycetaceae</taxon>
        <taxon>Streptomyces</taxon>
    </lineage>
</organism>
<dbReference type="InterPro" id="IPR009057">
    <property type="entry name" value="Homeodomain-like_sf"/>
</dbReference>
<feature type="domain" description="HTH tetR-type" evidence="5">
    <location>
        <begin position="3"/>
        <end position="63"/>
    </location>
</feature>
<proteinExistence type="predicted"/>
<dbReference type="EMBL" id="JBHSKP010000017">
    <property type="protein sequence ID" value="MFC5154804.1"/>
    <property type="molecule type" value="Genomic_DNA"/>
</dbReference>
<evidence type="ECO:0000256" key="3">
    <source>
        <dbReference type="ARBA" id="ARBA00023163"/>
    </source>
</evidence>
<name>A0ABW0AM08_9ACTN</name>
<evidence type="ECO:0000313" key="7">
    <source>
        <dbReference type="Proteomes" id="UP001596160"/>
    </source>
</evidence>
<dbReference type="InterPro" id="IPR001647">
    <property type="entry name" value="HTH_TetR"/>
</dbReference>
<keyword evidence="7" id="KW-1185">Reference proteome</keyword>
<keyword evidence="3" id="KW-0804">Transcription</keyword>
<dbReference type="Proteomes" id="UP001596160">
    <property type="component" value="Unassembled WGS sequence"/>
</dbReference>